<gene>
    <name evidence="2" type="ORF">P879_10727</name>
</gene>
<dbReference type="AlphaFoldDB" id="A0A8T0D708"/>
<organism evidence="2 3">
    <name type="scientific">Paragonimus westermani</name>
    <dbReference type="NCBI Taxonomy" id="34504"/>
    <lineage>
        <taxon>Eukaryota</taxon>
        <taxon>Metazoa</taxon>
        <taxon>Spiralia</taxon>
        <taxon>Lophotrochozoa</taxon>
        <taxon>Platyhelminthes</taxon>
        <taxon>Trematoda</taxon>
        <taxon>Digenea</taxon>
        <taxon>Plagiorchiida</taxon>
        <taxon>Troglotremata</taxon>
        <taxon>Troglotrematidae</taxon>
        <taxon>Paragonimus</taxon>
    </lineage>
</organism>
<protein>
    <recommendedName>
        <fullName evidence="1">DUF4537 domain-containing protein</fullName>
    </recommendedName>
</protein>
<comment type="caution">
    <text evidence="2">The sequence shown here is derived from an EMBL/GenBank/DDBJ whole genome shotgun (WGS) entry which is preliminary data.</text>
</comment>
<keyword evidence="3" id="KW-1185">Reference proteome</keyword>
<dbReference type="Pfam" id="PF15057">
    <property type="entry name" value="DUF4537"/>
    <property type="match status" value="1"/>
</dbReference>
<name>A0A8T0D708_9TREM</name>
<evidence type="ECO:0000313" key="3">
    <source>
        <dbReference type="Proteomes" id="UP000699462"/>
    </source>
</evidence>
<dbReference type="Proteomes" id="UP000699462">
    <property type="component" value="Unassembled WGS sequence"/>
</dbReference>
<accession>A0A8T0D708</accession>
<reference evidence="2 3" key="1">
    <citation type="submission" date="2019-07" db="EMBL/GenBank/DDBJ databases">
        <title>Annotation for the trematode Paragonimus westermani.</title>
        <authorList>
            <person name="Choi Y.-J."/>
        </authorList>
    </citation>
    <scope>NUCLEOTIDE SEQUENCE [LARGE SCALE GENOMIC DNA]</scope>
    <source>
        <strain evidence="2">180907_Pwestermani</strain>
    </source>
</reference>
<dbReference type="InterPro" id="IPR032770">
    <property type="entry name" value="DUF4537"/>
</dbReference>
<feature type="domain" description="DUF4537" evidence="1">
    <location>
        <begin position="53"/>
        <end position="175"/>
    </location>
</feature>
<dbReference type="OrthoDB" id="6241467at2759"/>
<dbReference type="EMBL" id="JTDF01012320">
    <property type="protein sequence ID" value="KAF8563332.1"/>
    <property type="molecule type" value="Genomic_DNA"/>
</dbReference>
<proteinExistence type="predicted"/>
<evidence type="ECO:0000259" key="1">
    <source>
        <dbReference type="Pfam" id="PF15057"/>
    </source>
</evidence>
<evidence type="ECO:0000313" key="2">
    <source>
        <dbReference type="EMBL" id="KAF8563332.1"/>
    </source>
</evidence>
<sequence length="200" mass="22437">MQLANWARTTLDSSLLKDLNLQLFQCSQKCVEANRCCPHRSGIVNAFGRLLCGRSVLARRKQDGHFYAGVVQEVQTAHILDRVLVRFGPFQSVRRSASCSKNLLACSDCYLYESIPITDIIDLQYALKHSVELHDKVLVPELWPIPRCAVHPSKECRVLKHARYHPGTVVAGNEQRGQMGGSLYLVLNLISTTCTNNHAH</sequence>